<evidence type="ECO:0000313" key="2">
    <source>
        <dbReference type="Proteomes" id="UP000076727"/>
    </source>
</evidence>
<dbReference type="OrthoDB" id="2588098at2759"/>
<keyword evidence="2" id="KW-1185">Reference proteome</keyword>
<sequence>MLLTDHCPWWLERLICLGEYVRSDDLPPTTGVIKEHERAQLCGEMSAEERKAEEDRCLQEYIAYLDERYGDDADYHVTEVWRFMDSVRKGRGRHNSRLYNCVEYIIRDDASWDTWSNKFRECNTPGLSPAERRELQALVTPDWSWDGRPETEWVVCSWSCAEYVRVSGVTKLTGASPRGPWTDKDKHLSLGHVLLTQICWSSDASGTNLGYDGPITRGRWAGHHVAIVTVDRLLDDKVFNVKLEGHWFDVTDEVMKEVTEIWRRHDP</sequence>
<name>A0A165PVN5_9APHY</name>
<gene>
    <name evidence="1" type="ORF">DAEQUDRAFT_727552</name>
</gene>
<protein>
    <submittedName>
        <fullName evidence="1">Uncharacterized protein</fullName>
    </submittedName>
</protein>
<organism evidence="1 2">
    <name type="scientific">Daedalea quercina L-15889</name>
    <dbReference type="NCBI Taxonomy" id="1314783"/>
    <lineage>
        <taxon>Eukaryota</taxon>
        <taxon>Fungi</taxon>
        <taxon>Dikarya</taxon>
        <taxon>Basidiomycota</taxon>
        <taxon>Agaricomycotina</taxon>
        <taxon>Agaricomycetes</taxon>
        <taxon>Polyporales</taxon>
        <taxon>Fomitopsis</taxon>
    </lineage>
</organism>
<reference evidence="1 2" key="1">
    <citation type="journal article" date="2016" name="Mol. Biol. Evol.">
        <title>Comparative Genomics of Early-Diverging Mushroom-Forming Fungi Provides Insights into the Origins of Lignocellulose Decay Capabilities.</title>
        <authorList>
            <person name="Nagy L.G."/>
            <person name="Riley R."/>
            <person name="Tritt A."/>
            <person name="Adam C."/>
            <person name="Daum C."/>
            <person name="Floudas D."/>
            <person name="Sun H."/>
            <person name="Yadav J.S."/>
            <person name="Pangilinan J."/>
            <person name="Larsson K.H."/>
            <person name="Matsuura K."/>
            <person name="Barry K."/>
            <person name="Labutti K."/>
            <person name="Kuo R."/>
            <person name="Ohm R.A."/>
            <person name="Bhattacharya S.S."/>
            <person name="Shirouzu T."/>
            <person name="Yoshinaga Y."/>
            <person name="Martin F.M."/>
            <person name="Grigoriev I.V."/>
            <person name="Hibbett D.S."/>
        </authorList>
    </citation>
    <scope>NUCLEOTIDE SEQUENCE [LARGE SCALE GENOMIC DNA]</scope>
    <source>
        <strain evidence="1 2">L-15889</strain>
    </source>
</reference>
<dbReference type="Proteomes" id="UP000076727">
    <property type="component" value="Unassembled WGS sequence"/>
</dbReference>
<feature type="non-terminal residue" evidence="1">
    <location>
        <position position="267"/>
    </location>
</feature>
<dbReference type="EMBL" id="KV429064">
    <property type="protein sequence ID" value="KZT68680.1"/>
    <property type="molecule type" value="Genomic_DNA"/>
</dbReference>
<accession>A0A165PVN5</accession>
<dbReference type="AlphaFoldDB" id="A0A165PVN5"/>
<evidence type="ECO:0000313" key="1">
    <source>
        <dbReference type="EMBL" id="KZT68680.1"/>
    </source>
</evidence>
<proteinExistence type="predicted"/>